<evidence type="ECO:0000256" key="1">
    <source>
        <dbReference type="SAM" id="MobiDB-lite"/>
    </source>
</evidence>
<name>A0A7Y6MBZ9_9ACTN</name>
<gene>
    <name evidence="2" type="ORF">HT134_14045</name>
</gene>
<organism evidence="2 3">
    <name type="scientific">Nonomuraea rhodomycinica</name>
    <dbReference type="NCBI Taxonomy" id="1712872"/>
    <lineage>
        <taxon>Bacteria</taxon>
        <taxon>Bacillati</taxon>
        <taxon>Actinomycetota</taxon>
        <taxon>Actinomycetes</taxon>
        <taxon>Streptosporangiales</taxon>
        <taxon>Streptosporangiaceae</taxon>
        <taxon>Nonomuraea</taxon>
    </lineage>
</organism>
<dbReference type="EMBL" id="JABWGO010000002">
    <property type="protein sequence ID" value="NUW41251.1"/>
    <property type="molecule type" value="Genomic_DNA"/>
</dbReference>
<evidence type="ECO:0000313" key="3">
    <source>
        <dbReference type="Proteomes" id="UP000546126"/>
    </source>
</evidence>
<feature type="compositionally biased region" description="Low complexity" evidence="1">
    <location>
        <begin position="59"/>
        <end position="80"/>
    </location>
</feature>
<dbReference type="AlphaFoldDB" id="A0A7Y6MBZ9"/>
<accession>A0A7Y6MBZ9</accession>
<feature type="region of interest" description="Disordered" evidence="1">
    <location>
        <begin position="58"/>
        <end position="80"/>
    </location>
</feature>
<proteinExistence type="predicted"/>
<comment type="caution">
    <text evidence="2">The sequence shown here is derived from an EMBL/GenBank/DDBJ whole genome shotgun (WGS) entry which is preliminary data.</text>
</comment>
<keyword evidence="3" id="KW-1185">Reference proteome</keyword>
<evidence type="ECO:0000313" key="2">
    <source>
        <dbReference type="EMBL" id="NUW41251.1"/>
    </source>
</evidence>
<dbReference type="Proteomes" id="UP000546126">
    <property type="component" value="Unassembled WGS sequence"/>
</dbReference>
<reference evidence="2 3" key="1">
    <citation type="submission" date="2020-06" db="EMBL/GenBank/DDBJ databases">
        <authorList>
            <person name="Chanama M."/>
        </authorList>
    </citation>
    <scope>NUCLEOTIDE SEQUENCE [LARGE SCALE GENOMIC DNA]</scope>
    <source>
        <strain evidence="2 3">TBRC6557</strain>
    </source>
</reference>
<sequence>MGTALAAAVRERARLAWQEVQAARRGDDAHARLVAEAEWEDVQRLARAHAVAVELPSIEGSAQAGAAQGSQAERAGEAAG</sequence>
<protein>
    <submittedName>
        <fullName evidence="2">Uncharacterized protein</fullName>
    </submittedName>
</protein>
<dbReference type="RefSeq" id="WP_175600775.1">
    <property type="nucleotide sequence ID" value="NZ_JABWGO010000002.1"/>
</dbReference>